<dbReference type="InterPro" id="IPR007492">
    <property type="entry name" value="LytTR_DNA-bd_dom"/>
</dbReference>
<dbReference type="Pfam" id="PF00072">
    <property type="entry name" value="Response_reg"/>
    <property type="match status" value="1"/>
</dbReference>
<accession>A0A0F9Y6W7</accession>
<dbReference type="PROSITE" id="PS50110">
    <property type="entry name" value="RESPONSE_REGULATORY"/>
    <property type="match status" value="1"/>
</dbReference>
<dbReference type="InterPro" id="IPR001789">
    <property type="entry name" value="Sig_transdc_resp-reg_receiver"/>
</dbReference>
<dbReference type="GO" id="GO:0003677">
    <property type="term" value="F:DNA binding"/>
    <property type="evidence" value="ECO:0007669"/>
    <property type="project" value="InterPro"/>
</dbReference>
<proteinExistence type="predicted"/>
<feature type="domain" description="HTH LytTR-type" evidence="2">
    <location>
        <begin position="145"/>
        <end position="203"/>
    </location>
</feature>
<dbReference type="SUPFAM" id="SSF52172">
    <property type="entry name" value="CheY-like"/>
    <property type="match status" value="1"/>
</dbReference>
<name>A0A0F9Y6W7_9ZZZZ</name>
<protein>
    <submittedName>
        <fullName evidence="3">Uncharacterized protein</fullName>
    </submittedName>
</protein>
<dbReference type="Pfam" id="PF04397">
    <property type="entry name" value="LytTR"/>
    <property type="match status" value="1"/>
</dbReference>
<dbReference type="AlphaFoldDB" id="A0A0F9Y6W7"/>
<organism evidence="3">
    <name type="scientific">marine sediment metagenome</name>
    <dbReference type="NCBI Taxonomy" id="412755"/>
    <lineage>
        <taxon>unclassified sequences</taxon>
        <taxon>metagenomes</taxon>
        <taxon>ecological metagenomes</taxon>
    </lineage>
</organism>
<dbReference type="PROSITE" id="PS50930">
    <property type="entry name" value="HTH_LYTTR"/>
    <property type="match status" value="1"/>
</dbReference>
<dbReference type="InterPro" id="IPR011006">
    <property type="entry name" value="CheY-like_superfamily"/>
</dbReference>
<dbReference type="SMART" id="SM00850">
    <property type="entry name" value="LytTR"/>
    <property type="match status" value="1"/>
</dbReference>
<dbReference type="Gene3D" id="2.40.50.1020">
    <property type="entry name" value="LytTr DNA-binding domain"/>
    <property type="match status" value="1"/>
</dbReference>
<comment type="caution">
    <text evidence="3">The sequence shown here is derived from an EMBL/GenBank/DDBJ whole genome shotgun (WGS) entry which is preliminary data.</text>
</comment>
<dbReference type="PANTHER" id="PTHR37299:SF1">
    <property type="entry name" value="STAGE 0 SPORULATION PROTEIN A HOMOLOG"/>
    <property type="match status" value="1"/>
</dbReference>
<reference evidence="3" key="1">
    <citation type="journal article" date="2015" name="Nature">
        <title>Complex archaea that bridge the gap between prokaryotes and eukaryotes.</title>
        <authorList>
            <person name="Spang A."/>
            <person name="Saw J.H."/>
            <person name="Jorgensen S.L."/>
            <person name="Zaremba-Niedzwiedzka K."/>
            <person name="Martijn J."/>
            <person name="Lind A.E."/>
            <person name="van Eijk R."/>
            <person name="Schleper C."/>
            <person name="Guy L."/>
            <person name="Ettema T.J."/>
        </authorList>
    </citation>
    <scope>NUCLEOTIDE SEQUENCE</scope>
</reference>
<dbReference type="SMART" id="SM00448">
    <property type="entry name" value="REC"/>
    <property type="match status" value="1"/>
</dbReference>
<gene>
    <name evidence="3" type="ORF">LCGC14_0050350</name>
</gene>
<evidence type="ECO:0000259" key="1">
    <source>
        <dbReference type="PROSITE" id="PS50110"/>
    </source>
</evidence>
<dbReference type="InterPro" id="IPR046947">
    <property type="entry name" value="LytR-like"/>
</dbReference>
<dbReference type="EMBL" id="LAZR01000011">
    <property type="protein sequence ID" value="KKO07697.1"/>
    <property type="molecule type" value="Genomic_DNA"/>
</dbReference>
<evidence type="ECO:0000259" key="2">
    <source>
        <dbReference type="PROSITE" id="PS50930"/>
    </source>
</evidence>
<feature type="domain" description="Response regulatory" evidence="1">
    <location>
        <begin position="3"/>
        <end position="114"/>
    </location>
</feature>
<evidence type="ECO:0000313" key="3">
    <source>
        <dbReference type="EMBL" id="KKO07697.1"/>
    </source>
</evidence>
<sequence length="235" mass="27313">MIKCIIIEDQPPAQRVLKKYISDIENLELKATFADALSAIDFLKTNTIDLIFLDIHLPKISGIDFLKVVKHQPSIILTTAFSDYALESYEYDVVDYLLKPYSFERFVQAVHKVPTNTSAFSIKLKGVKKNEFTDVVFIKSGYEHIKIEVGDICYIRSDADYTEVHTKDQRHLSQETLRYWQEYLDPLKFSRIHKSYILNISKILKIIGNQIQLEENILLPIGRAYKEDFMNSVIK</sequence>
<dbReference type="GO" id="GO:0000156">
    <property type="term" value="F:phosphorelay response regulator activity"/>
    <property type="evidence" value="ECO:0007669"/>
    <property type="project" value="InterPro"/>
</dbReference>
<dbReference type="Gene3D" id="3.40.50.2300">
    <property type="match status" value="1"/>
</dbReference>
<dbReference type="PANTHER" id="PTHR37299">
    <property type="entry name" value="TRANSCRIPTIONAL REGULATOR-RELATED"/>
    <property type="match status" value="1"/>
</dbReference>